<accession>A0A2N3N0U3</accession>
<dbReference type="CDD" id="cd17352">
    <property type="entry name" value="MFS_MCT_SLC16"/>
    <property type="match status" value="1"/>
</dbReference>
<evidence type="ECO:0000256" key="1">
    <source>
        <dbReference type="ARBA" id="ARBA00004141"/>
    </source>
</evidence>
<keyword evidence="3" id="KW-1133">Transmembrane helix</keyword>
<dbReference type="AlphaFoldDB" id="A0A2N3N0U3"/>
<keyword evidence="3" id="KW-0812">Transmembrane</keyword>
<evidence type="ECO:0000256" key="2">
    <source>
        <dbReference type="ARBA" id="ARBA00006727"/>
    </source>
</evidence>
<feature type="transmembrane region" description="Helical" evidence="3">
    <location>
        <begin position="356"/>
        <end position="374"/>
    </location>
</feature>
<comment type="subcellular location">
    <subcellularLocation>
        <location evidence="1">Membrane</location>
        <topology evidence="1">Multi-pass membrane protein</topology>
    </subcellularLocation>
</comment>
<feature type="transmembrane region" description="Helical" evidence="3">
    <location>
        <begin position="158"/>
        <end position="179"/>
    </location>
</feature>
<dbReference type="Pfam" id="PF07690">
    <property type="entry name" value="MFS_1"/>
    <property type="match status" value="1"/>
</dbReference>
<proteinExistence type="inferred from homology"/>
<comment type="similarity">
    <text evidence="2">Belongs to the major facilitator superfamily. Monocarboxylate porter (TC 2.A.1.13) family.</text>
</comment>
<feature type="transmembrane region" description="Helical" evidence="3">
    <location>
        <begin position="331"/>
        <end position="350"/>
    </location>
</feature>
<keyword evidence="3" id="KW-0472">Membrane</keyword>
<evidence type="ECO:0000313" key="5">
    <source>
        <dbReference type="EMBL" id="PKS06050.1"/>
    </source>
</evidence>
<dbReference type="PANTHER" id="PTHR11360">
    <property type="entry name" value="MONOCARBOXYLATE TRANSPORTER"/>
    <property type="match status" value="1"/>
</dbReference>
<feature type="transmembrane region" description="Helical" evidence="3">
    <location>
        <begin position="300"/>
        <end position="319"/>
    </location>
</feature>
<dbReference type="InterPro" id="IPR011701">
    <property type="entry name" value="MFS"/>
</dbReference>
<dbReference type="VEuPathDB" id="FungiDB:jhhlp_007884"/>
<dbReference type="EMBL" id="NLAX01001139">
    <property type="protein sequence ID" value="PKS06050.1"/>
    <property type="molecule type" value="Genomic_DNA"/>
</dbReference>
<dbReference type="OrthoDB" id="6499973at2759"/>
<dbReference type="SUPFAM" id="SSF103473">
    <property type="entry name" value="MFS general substrate transporter"/>
    <property type="match status" value="1"/>
</dbReference>
<reference evidence="5 6" key="1">
    <citation type="journal article" date="2017" name="G3 (Bethesda)">
        <title>First Draft Genome Sequence of the Pathogenic Fungus Lomentospora prolificans (Formerly Scedosporium prolificans).</title>
        <authorList>
            <person name="Luo R."/>
            <person name="Zimin A."/>
            <person name="Workman R."/>
            <person name="Fan Y."/>
            <person name="Pertea G."/>
            <person name="Grossman N."/>
            <person name="Wear M.P."/>
            <person name="Jia B."/>
            <person name="Miller H."/>
            <person name="Casadevall A."/>
            <person name="Timp W."/>
            <person name="Zhang S.X."/>
            <person name="Salzberg S.L."/>
        </authorList>
    </citation>
    <scope>NUCLEOTIDE SEQUENCE [LARGE SCALE GENOMIC DNA]</scope>
    <source>
        <strain evidence="5 6">JHH-5317</strain>
    </source>
</reference>
<feature type="transmembrane region" description="Helical" evidence="3">
    <location>
        <begin position="381"/>
        <end position="400"/>
    </location>
</feature>
<feature type="transmembrane region" description="Helical" evidence="3">
    <location>
        <begin position="104"/>
        <end position="126"/>
    </location>
</feature>
<dbReference type="GO" id="GO:0016020">
    <property type="term" value="C:membrane"/>
    <property type="evidence" value="ECO:0007669"/>
    <property type="project" value="UniProtKB-SubCell"/>
</dbReference>
<evidence type="ECO:0000256" key="3">
    <source>
        <dbReference type="SAM" id="Phobius"/>
    </source>
</evidence>
<gene>
    <name evidence="5" type="ORF">jhhlp_007884</name>
</gene>
<dbReference type="Proteomes" id="UP000233524">
    <property type="component" value="Unassembled WGS sequence"/>
</dbReference>
<feature type="transmembrane region" description="Helical" evidence="3">
    <location>
        <begin position="420"/>
        <end position="440"/>
    </location>
</feature>
<organism evidence="5 6">
    <name type="scientific">Lomentospora prolificans</name>
    <dbReference type="NCBI Taxonomy" id="41688"/>
    <lineage>
        <taxon>Eukaryota</taxon>
        <taxon>Fungi</taxon>
        <taxon>Dikarya</taxon>
        <taxon>Ascomycota</taxon>
        <taxon>Pezizomycotina</taxon>
        <taxon>Sordariomycetes</taxon>
        <taxon>Hypocreomycetidae</taxon>
        <taxon>Microascales</taxon>
        <taxon>Microascaceae</taxon>
        <taxon>Lomentospora</taxon>
    </lineage>
</organism>
<evidence type="ECO:0000313" key="6">
    <source>
        <dbReference type="Proteomes" id="UP000233524"/>
    </source>
</evidence>
<name>A0A2N3N0U3_9PEZI</name>
<feature type="transmembrane region" description="Helical" evidence="3">
    <location>
        <begin position="222"/>
        <end position="242"/>
    </location>
</feature>
<sequence length="495" mass="52959">MLRWFKDRGAAVVVGQPCSTTDNANTIGTSDKKAVKDVPLVRPDNSLPSKADSPEPPDGGYGWVCATCAALINAHTWGLNSSYGVFLAHYLRTDTYAGATSLEFAFIGSLSIACALLISPIATITVRELGTRPTLFIGVVLETASLICASLASKIWHLFLTQGVLFGIGMGFLFVPSVGIVPQWFTKRRSLANGISAAGSGMGGLVYSLASGAMIQNLGVQWAYRILGIIVFVVNTICTLLLKDRNKIIGSRQAPFDTALFRRVEYIILLSFGWFSMLGYVVLIFSLANYANSIGLDSSQASLASAIFNLGQGMGRPFVGYFSDRTGRMNMACLMAFVTAIFVFAIWVPAKSLGVLILFTILGGAVGGTFWAAVAPVTAEVVGLADVPAALNLMWLVIALPCTFSEPIALEIVAGTGKYIGAQLFTGFMFVVAALSLLVLRGWKIGEIEVIAQNTHQELDSVDPVAPTEPRTAQRKPIHIPWNQMLAKCLGRAKV</sequence>
<dbReference type="InterPro" id="IPR050327">
    <property type="entry name" value="Proton-linked_MCT"/>
</dbReference>
<feature type="domain" description="Major facilitator superfamily (MFS) profile" evidence="4">
    <location>
        <begin position="265"/>
        <end position="495"/>
    </location>
</feature>
<dbReference type="GO" id="GO:0022857">
    <property type="term" value="F:transmembrane transporter activity"/>
    <property type="evidence" value="ECO:0007669"/>
    <property type="project" value="InterPro"/>
</dbReference>
<keyword evidence="6" id="KW-1185">Reference proteome</keyword>
<dbReference type="Gene3D" id="1.20.1250.20">
    <property type="entry name" value="MFS general substrate transporter like domains"/>
    <property type="match status" value="2"/>
</dbReference>
<dbReference type="PROSITE" id="PS50850">
    <property type="entry name" value="MFS"/>
    <property type="match status" value="1"/>
</dbReference>
<comment type="caution">
    <text evidence="5">The sequence shown here is derived from an EMBL/GenBank/DDBJ whole genome shotgun (WGS) entry which is preliminary data.</text>
</comment>
<feature type="transmembrane region" description="Helical" evidence="3">
    <location>
        <begin position="266"/>
        <end position="288"/>
    </location>
</feature>
<evidence type="ECO:0000259" key="4">
    <source>
        <dbReference type="PROSITE" id="PS50850"/>
    </source>
</evidence>
<protein>
    <recommendedName>
        <fullName evidence="4">Major facilitator superfamily (MFS) profile domain-containing protein</fullName>
    </recommendedName>
</protein>
<dbReference type="InParanoid" id="A0A2N3N0U3"/>
<dbReference type="PANTHER" id="PTHR11360:SF315">
    <property type="entry name" value="TRANSPORTER MCH2-RELATED"/>
    <property type="match status" value="1"/>
</dbReference>
<feature type="transmembrane region" description="Helical" evidence="3">
    <location>
        <begin position="191"/>
        <end position="210"/>
    </location>
</feature>
<dbReference type="InterPro" id="IPR036259">
    <property type="entry name" value="MFS_trans_sf"/>
</dbReference>
<dbReference type="InterPro" id="IPR020846">
    <property type="entry name" value="MFS_dom"/>
</dbReference>
<dbReference type="FunCoup" id="A0A2N3N0U3">
    <property type="interactions" value="139"/>
</dbReference>